<dbReference type="Gene3D" id="3.40.190.10">
    <property type="entry name" value="Periplasmic binding protein-like II"/>
    <property type="match status" value="1"/>
</dbReference>
<accession>X0YPL2</accession>
<evidence type="ECO:0000256" key="1">
    <source>
        <dbReference type="ARBA" id="ARBA00005695"/>
    </source>
</evidence>
<gene>
    <name evidence="6" type="ORF">S01H1_69267</name>
</gene>
<dbReference type="SUPFAM" id="SSF53850">
    <property type="entry name" value="Periplasmic binding protein-like II"/>
    <property type="match status" value="1"/>
</dbReference>
<proteinExistence type="inferred from homology"/>
<dbReference type="AlphaFoldDB" id="X0YPL2"/>
<evidence type="ECO:0000313" key="6">
    <source>
        <dbReference type="EMBL" id="GAG38646.1"/>
    </source>
</evidence>
<sequence>DLLDLVVKFPIVPKRALAGLPATPVGSGPYRLVKAEGDLIVMKAFAEYWGGQPPVDEVYWRAEPNAAQRVEALLSGEADLIADVTPGGVHKIETSGQATVFTSDSSVCAIFMCNLRSGVCTDRRVRQGLNYALDVPQLIETVMRGAARPLNGPLTSSHLGHDPSTPPYPYDPEKARALLVEAGCADGLQLVLDVPTSLPNEAPHLARRMAEQYAKVGIVTEVKEFTDRPGYANMVRAKQIDDACCFD</sequence>
<evidence type="ECO:0000256" key="2">
    <source>
        <dbReference type="ARBA" id="ARBA00022448"/>
    </source>
</evidence>
<dbReference type="PANTHER" id="PTHR30290:SF9">
    <property type="entry name" value="OLIGOPEPTIDE-BINDING PROTEIN APPA"/>
    <property type="match status" value="1"/>
</dbReference>
<dbReference type="EMBL" id="BARS01045978">
    <property type="protein sequence ID" value="GAG38646.1"/>
    <property type="molecule type" value="Genomic_DNA"/>
</dbReference>
<protein>
    <recommendedName>
        <fullName evidence="5">Solute-binding protein family 5 domain-containing protein</fullName>
    </recommendedName>
</protein>
<keyword evidence="2" id="KW-0813">Transport</keyword>
<evidence type="ECO:0000256" key="3">
    <source>
        <dbReference type="ARBA" id="ARBA00022729"/>
    </source>
</evidence>
<feature type="region of interest" description="Disordered" evidence="4">
    <location>
        <begin position="150"/>
        <end position="170"/>
    </location>
</feature>
<organism evidence="6">
    <name type="scientific">marine sediment metagenome</name>
    <dbReference type="NCBI Taxonomy" id="412755"/>
    <lineage>
        <taxon>unclassified sequences</taxon>
        <taxon>metagenomes</taxon>
        <taxon>ecological metagenomes</taxon>
    </lineage>
</organism>
<reference evidence="6" key="1">
    <citation type="journal article" date="2014" name="Front. Microbiol.">
        <title>High frequency of phylogenetically diverse reductive dehalogenase-homologous genes in deep subseafloor sedimentary metagenomes.</title>
        <authorList>
            <person name="Kawai M."/>
            <person name="Futagami T."/>
            <person name="Toyoda A."/>
            <person name="Takaki Y."/>
            <person name="Nishi S."/>
            <person name="Hori S."/>
            <person name="Arai W."/>
            <person name="Tsubouchi T."/>
            <person name="Morono Y."/>
            <person name="Uchiyama I."/>
            <person name="Ito T."/>
            <person name="Fujiyama A."/>
            <person name="Inagaki F."/>
            <person name="Takami H."/>
        </authorList>
    </citation>
    <scope>NUCLEOTIDE SEQUENCE</scope>
    <source>
        <strain evidence="6">Expedition CK06-06</strain>
    </source>
</reference>
<dbReference type="CDD" id="cd00995">
    <property type="entry name" value="PBP2_NikA_DppA_OppA_like"/>
    <property type="match status" value="1"/>
</dbReference>
<evidence type="ECO:0000259" key="5">
    <source>
        <dbReference type="Pfam" id="PF00496"/>
    </source>
</evidence>
<dbReference type="GO" id="GO:1904680">
    <property type="term" value="F:peptide transmembrane transporter activity"/>
    <property type="evidence" value="ECO:0007669"/>
    <property type="project" value="TreeGrafter"/>
</dbReference>
<feature type="non-terminal residue" evidence="6">
    <location>
        <position position="1"/>
    </location>
</feature>
<dbReference type="GO" id="GO:0015833">
    <property type="term" value="P:peptide transport"/>
    <property type="evidence" value="ECO:0007669"/>
    <property type="project" value="TreeGrafter"/>
</dbReference>
<evidence type="ECO:0000256" key="4">
    <source>
        <dbReference type="SAM" id="MobiDB-lite"/>
    </source>
</evidence>
<feature type="non-terminal residue" evidence="6">
    <location>
        <position position="247"/>
    </location>
</feature>
<dbReference type="Pfam" id="PF00496">
    <property type="entry name" value="SBP_bac_5"/>
    <property type="match status" value="1"/>
</dbReference>
<dbReference type="InterPro" id="IPR000914">
    <property type="entry name" value="SBP_5_dom"/>
</dbReference>
<keyword evidence="3" id="KW-0732">Signal</keyword>
<comment type="caution">
    <text evidence="6">The sequence shown here is derived from an EMBL/GenBank/DDBJ whole genome shotgun (WGS) entry which is preliminary data.</text>
</comment>
<dbReference type="Gene3D" id="3.10.105.10">
    <property type="entry name" value="Dipeptide-binding Protein, Domain 3"/>
    <property type="match status" value="1"/>
</dbReference>
<comment type="similarity">
    <text evidence="1">Belongs to the bacterial solute-binding protein 5 family.</text>
</comment>
<dbReference type="PANTHER" id="PTHR30290">
    <property type="entry name" value="PERIPLASMIC BINDING COMPONENT OF ABC TRANSPORTER"/>
    <property type="match status" value="1"/>
</dbReference>
<feature type="domain" description="Solute-binding protein family 5" evidence="5">
    <location>
        <begin position="16"/>
        <end position="230"/>
    </location>
</feature>
<name>X0YPL2_9ZZZZ</name>
<dbReference type="InterPro" id="IPR039424">
    <property type="entry name" value="SBP_5"/>
</dbReference>